<keyword evidence="3" id="KW-1185">Reference proteome</keyword>
<dbReference type="Proteomes" id="UP000004221">
    <property type="component" value="Unassembled WGS sequence"/>
</dbReference>
<reference evidence="2 3" key="1">
    <citation type="journal article" date="2012" name="ISME J.">
        <title>Nitrification expanded: discovery, physiology and genomics of a nitrite-oxidizing bacterium from the phylum Chloroflexi.</title>
        <authorList>
            <person name="Sorokin D.Y."/>
            <person name="Lucker S."/>
            <person name="Vejmelkova D."/>
            <person name="Kostrikina N.A."/>
            <person name="Kleerebezem R."/>
            <person name="Rijpstra W.I."/>
            <person name="Damste J.S."/>
            <person name="Le Paslier D."/>
            <person name="Muyzer G."/>
            <person name="Wagner M."/>
            <person name="van Loosdrecht M.C."/>
            <person name="Daims H."/>
        </authorList>
    </citation>
    <scope>NUCLEOTIDE SEQUENCE [LARGE SCALE GENOMIC DNA]</scope>
    <source>
        <strain evidence="3">none</strain>
    </source>
</reference>
<evidence type="ECO:0000313" key="2">
    <source>
        <dbReference type="EMBL" id="CCF84872.1"/>
    </source>
</evidence>
<accession>I4EJL0</accession>
<comment type="caution">
    <text evidence="2">The sequence shown here is derived from an EMBL/GenBank/DDBJ whole genome shotgun (WGS) entry which is preliminary data.</text>
</comment>
<organism evidence="2 3">
    <name type="scientific">Nitrolancea hollandica Lb</name>
    <dbReference type="NCBI Taxonomy" id="1129897"/>
    <lineage>
        <taxon>Bacteria</taxon>
        <taxon>Pseudomonadati</taxon>
        <taxon>Thermomicrobiota</taxon>
        <taxon>Thermomicrobia</taxon>
        <taxon>Sphaerobacterales</taxon>
        <taxon>Sphaerobacterineae</taxon>
        <taxon>Sphaerobacteraceae</taxon>
        <taxon>Nitrolancea</taxon>
    </lineage>
</organism>
<sequence>MFPNFAASSPTGGHFSPRGLDSRATASTIQLLSAPWLIHAASAHCLLTSPNGRAPHNSSPRDGRS</sequence>
<name>I4EJL0_9BACT</name>
<dbReference type="EMBL" id="CAGS01000346">
    <property type="protein sequence ID" value="CCF84872.1"/>
    <property type="molecule type" value="Genomic_DNA"/>
</dbReference>
<feature type="compositionally biased region" description="Polar residues" evidence="1">
    <location>
        <begin position="1"/>
        <end position="11"/>
    </location>
</feature>
<dbReference type="AlphaFoldDB" id="I4EJL0"/>
<protein>
    <submittedName>
        <fullName evidence="2">Uncharacterized protein</fullName>
    </submittedName>
</protein>
<proteinExistence type="predicted"/>
<evidence type="ECO:0000256" key="1">
    <source>
        <dbReference type="SAM" id="MobiDB-lite"/>
    </source>
</evidence>
<evidence type="ECO:0000313" key="3">
    <source>
        <dbReference type="Proteomes" id="UP000004221"/>
    </source>
</evidence>
<feature type="region of interest" description="Disordered" evidence="1">
    <location>
        <begin position="1"/>
        <end position="21"/>
    </location>
</feature>
<gene>
    <name evidence="2" type="ORF">NITHO_410004</name>
</gene>